<dbReference type="SUPFAM" id="SSF48498">
    <property type="entry name" value="Tetracyclin repressor-like, C-terminal domain"/>
    <property type="match status" value="1"/>
</dbReference>
<dbReference type="PANTHER" id="PTHR30055:SF224">
    <property type="entry name" value="TRANSCRIPTIONAL REGULATOR TETR FAMILY"/>
    <property type="match status" value="1"/>
</dbReference>
<dbReference type="Pfam" id="PF00440">
    <property type="entry name" value="TetR_N"/>
    <property type="match status" value="1"/>
</dbReference>
<evidence type="ECO:0000256" key="4">
    <source>
        <dbReference type="ARBA" id="ARBA00023163"/>
    </source>
</evidence>
<dbReference type="InterPro" id="IPR001647">
    <property type="entry name" value="HTH_TetR"/>
</dbReference>
<keyword evidence="8" id="KW-1185">Reference proteome</keyword>
<dbReference type="InterPro" id="IPR039536">
    <property type="entry name" value="TetR_C_Proteobacteria"/>
</dbReference>
<dbReference type="Proteomes" id="UP001181355">
    <property type="component" value="Chromosome"/>
</dbReference>
<dbReference type="PRINTS" id="PR00455">
    <property type="entry name" value="HTHTETR"/>
</dbReference>
<gene>
    <name evidence="7" type="ORF">RF679_13855</name>
</gene>
<dbReference type="RefSeq" id="WP_309481225.1">
    <property type="nucleotide sequence ID" value="NZ_CP133720.1"/>
</dbReference>
<evidence type="ECO:0000256" key="2">
    <source>
        <dbReference type="ARBA" id="ARBA00023015"/>
    </source>
</evidence>
<name>A0ABY9RES6_9BURK</name>
<sequence>MNAPLRQTDRKRLAILQAAILEFRNSGFEATSMDKIAATAEVSKRTVYNHFPSKEELFAAILLHLWETATAENEFKYEAKRALKPQLFDFLNKKMQMICKPDFIDLVRVAVAATIHTPDRARDMVERLKNQEDGIVAWIKAAQEDGRLKAGDSHLMGEMLQGQLKSLAFWPQVAMGQSVLDETQQKQLIQVCADMFLHFYAVEHKVSAKSA</sequence>
<reference evidence="7" key="1">
    <citation type="submission" date="2023-09" db="EMBL/GenBank/DDBJ databases">
        <title>Undibacterium sp. 20NA77.5 isolated from freshwater.</title>
        <authorList>
            <person name="Le V."/>
            <person name="Ko S.-R."/>
            <person name="Ahn C.-Y."/>
            <person name="Oh H.-M."/>
        </authorList>
    </citation>
    <scope>NUCLEOTIDE SEQUENCE</scope>
    <source>
        <strain evidence="7">20NA77.5</strain>
    </source>
</reference>
<protein>
    <submittedName>
        <fullName evidence="7">TetR/AcrR family transcriptional regulator</fullName>
    </submittedName>
</protein>
<dbReference type="PROSITE" id="PS01081">
    <property type="entry name" value="HTH_TETR_1"/>
    <property type="match status" value="1"/>
</dbReference>
<keyword evidence="2" id="KW-0805">Transcription regulation</keyword>
<organism evidence="7 8">
    <name type="scientific">Undibacterium cyanobacteriorum</name>
    <dbReference type="NCBI Taxonomy" id="3073561"/>
    <lineage>
        <taxon>Bacteria</taxon>
        <taxon>Pseudomonadati</taxon>
        <taxon>Pseudomonadota</taxon>
        <taxon>Betaproteobacteria</taxon>
        <taxon>Burkholderiales</taxon>
        <taxon>Oxalobacteraceae</taxon>
        <taxon>Undibacterium</taxon>
    </lineage>
</organism>
<dbReference type="Gene3D" id="1.10.10.60">
    <property type="entry name" value="Homeodomain-like"/>
    <property type="match status" value="1"/>
</dbReference>
<keyword evidence="1" id="KW-0678">Repressor</keyword>
<dbReference type="InterPro" id="IPR050109">
    <property type="entry name" value="HTH-type_TetR-like_transc_reg"/>
</dbReference>
<evidence type="ECO:0000313" key="8">
    <source>
        <dbReference type="Proteomes" id="UP001181355"/>
    </source>
</evidence>
<evidence type="ECO:0000256" key="3">
    <source>
        <dbReference type="ARBA" id="ARBA00023125"/>
    </source>
</evidence>
<dbReference type="InterPro" id="IPR023772">
    <property type="entry name" value="DNA-bd_HTH_TetR-type_CS"/>
</dbReference>
<proteinExistence type="predicted"/>
<feature type="domain" description="HTH tetR-type" evidence="6">
    <location>
        <begin position="9"/>
        <end position="69"/>
    </location>
</feature>
<dbReference type="InterPro" id="IPR009057">
    <property type="entry name" value="Homeodomain-like_sf"/>
</dbReference>
<evidence type="ECO:0000313" key="7">
    <source>
        <dbReference type="EMBL" id="WMW79730.1"/>
    </source>
</evidence>
<dbReference type="PANTHER" id="PTHR30055">
    <property type="entry name" value="HTH-TYPE TRANSCRIPTIONAL REGULATOR RUTR"/>
    <property type="match status" value="1"/>
</dbReference>
<feature type="DNA-binding region" description="H-T-H motif" evidence="5">
    <location>
        <begin position="32"/>
        <end position="51"/>
    </location>
</feature>
<dbReference type="PROSITE" id="PS50977">
    <property type="entry name" value="HTH_TETR_2"/>
    <property type="match status" value="1"/>
</dbReference>
<keyword evidence="4" id="KW-0804">Transcription</keyword>
<accession>A0ABY9RES6</accession>
<evidence type="ECO:0000256" key="1">
    <source>
        <dbReference type="ARBA" id="ARBA00022491"/>
    </source>
</evidence>
<dbReference type="EMBL" id="CP133720">
    <property type="protein sequence ID" value="WMW79730.1"/>
    <property type="molecule type" value="Genomic_DNA"/>
</dbReference>
<dbReference type="SUPFAM" id="SSF46689">
    <property type="entry name" value="Homeodomain-like"/>
    <property type="match status" value="1"/>
</dbReference>
<evidence type="ECO:0000256" key="5">
    <source>
        <dbReference type="PROSITE-ProRule" id="PRU00335"/>
    </source>
</evidence>
<evidence type="ECO:0000259" key="6">
    <source>
        <dbReference type="PROSITE" id="PS50977"/>
    </source>
</evidence>
<dbReference type="Pfam" id="PF14246">
    <property type="entry name" value="TetR_C_7"/>
    <property type="match status" value="1"/>
</dbReference>
<dbReference type="InterPro" id="IPR036271">
    <property type="entry name" value="Tet_transcr_reg_TetR-rel_C_sf"/>
</dbReference>
<keyword evidence="3 5" id="KW-0238">DNA-binding</keyword>
<dbReference type="Gene3D" id="1.10.357.10">
    <property type="entry name" value="Tetracycline Repressor, domain 2"/>
    <property type="match status" value="1"/>
</dbReference>